<feature type="region of interest" description="Disordered" evidence="9">
    <location>
        <begin position="472"/>
        <end position="497"/>
    </location>
</feature>
<sequence length="526" mass="55644">MLKTIIGTIVLLIPQPALSNSAADENRGPFTALCTLVNLAKQPPAQLQAPADIAATLETIAAINMTVADSTFMDKVDVNKDYATADQPFRDARPGWEKNYALFSKAKRKATGDEKAKFASWAAKKGIPNLKQQVIKLAEAAQKIGADAEAAASRLATGKVEELLNKALYGTAAPTDTSYKLATDTADNRAKLCSQKGGKGKSIPGKSLVHDLICLCARGPNSDASQGKACCGDCDGNLATEVAVNSDAKTQIDALTKACSKLGSPTELTRATLTGAVAALANQLQHKTATQSSENNVLGTMHSDGSAGCTGNAASNGGKCVVYKDGLTSSGDNAVQWLKHLQEAISEEARRHAASQKLQTLATQIKLLNITLAALEHGTTAQEHVAAEDKPKAADSTDKNKECNKAKDDKEKCNELKEKGCVFNETGEANKKCQFNETKASKNGVPVTQTQTAGSTEATAVNCGQHNEKTKCEEENKGKSSPVCGWRKGKEGEPEQDKEMCRSSSFLLNNKFALSMVSAAFMALLF</sequence>
<gene>
    <name evidence="13" type="ORF">TB927.1.05</name>
</gene>
<dbReference type="InParanoid" id="Q4GZE7"/>
<keyword evidence="5 10" id="KW-0732">Signal</keyword>
<keyword evidence="3" id="KW-1003">Cell membrane</keyword>
<accession>Q4GZE7</accession>
<dbReference type="VEuPathDB" id="TriTrypDB:Tb927.1.05"/>
<evidence type="ECO:0000256" key="6">
    <source>
        <dbReference type="ARBA" id="ARBA00023136"/>
    </source>
</evidence>
<feature type="signal peptide" evidence="10">
    <location>
        <begin position="1"/>
        <end position="19"/>
    </location>
</feature>
<feature type="domain" description="Trypanosome variant surface glycoprotein B-type N-terminal" evidence="12">
    <location>
        <begin position="9"/>
        <end position="366"/>
    </location>
</feature>
<keyword evidence="4" id="KW-0336">GPI-anchor</keyword>
<evidence type="ECO:0000313" key="13">
    <source>
        <dbReference type="EMBL" id="CAJ15942.1"/>
    </source>
</evidence>
<evidence type="ECO:0000256" key="9">
    <source>
        <dbReference type="SAM" id="MobiDB-lite"/>
    </source>
</evidence>
<dbReference type="GO" id="GO:0098552">
    <property type="term" value="C:side of membrane"/>
    <property type="evidence" value="ECO:0007669"/>
    <property type="project" value="UniProtKB-KW"/>
</dbReference>
<dbReference type="KEGG" id="tbr:TB927.1.05"/>
<evidence type="ECO:0000256" key="8">
    <source>
        <dbReference type="ARBA" id="ARBA00023288"/>
    </source>
</evidence>
<name>Q4GZE7_TRYB2</name>
<dbReference type="GO" id="GO:0005886">
    <property type="term" value="C:plasma membrane"/>
    <property type="evidence" value="ECO:0007669"/>
    <property type="project" value="UniProtKB-SubCell"/>
</dbReference>
<dbReference type="AlphaFoldDB" id="Q4GZE7"/>
<evidence type="ECO:0000256" key="4">
    <source>
        <dbReference type="ARBA" id="ARBA00022622"/>
    </source>
</evidence>
<dbReference type="Proteomes" id="UP000008524">
    <property type="component" value="Chromosome 1"/>
</dbReference>
<evidence type="ECO:0000256" key="3">
    <source>
        <dbReference type="ARBA" id="ARBA00022475"/>
    </source>
</evidence>
<dbReference type="RefSeq" id="XP_001218755.1">
    <property type="nucleotide sequence ID" value="XM_001218754.1"/>
</dbReference>
<feature type="compositionally biased region" description="Basic and acidic residues" evidence="9">
    <location>
        <begin position="488"/>
        <end position="497"/>
    </location>
</feature>
<comment type="function">
    <text evidence="1">VSG forms a coat on the surface of the parasite. The trypanosome evades the immune response of the host by expressing a series of antigenically distinct VSGs from an estimated 1000 VSG genes.</text>
</comment>
<dbReference type="EMBL" id="AL929603">
    <property type="protein sequence ID" value="CAJ15942.1"/>
    <property type="molecule type" value="Genomic_DNA"/>
</dbReference>
<evidence type="ECO:0000256" key="10">
    <source>
        <dbReference type="SAM" id="SignalP"/>
    </source>
</evidence>
<dbReference type="InterPro" id="IPR025932">
    <property type="entry name" value="Trypano_VSG_B_N_dom"/>
</dbReference>
<feature type="compositionally biased region" description="Basic and acidic residues" evidence="9">
    <location>
        <begin position="385"/>
        <end position="407"/>
    </location>
</feature>
<reference evidence="14" key="2">
    <citation type="journal article" date="2005" name="Science">
        <title>The genome of the African trypanosome Trypanosoma brucei.</title>
        <authorList>
            <person name="Berriman M."/>
            <person name="Ghedin E."/>
            <person name="Hertz-Fowler C."/>
            <person name="Blandin G."/>
            <person name="Renauld H."/>
            <person name="Bartholomeu D.C."/>
            <person name="Lennard N.J."/>
            <person name="Caler E."/>
            <person name="Hamlin N.E."/>
            <person name="Haas B."/>
            <person name="Bohme U."/>
            <person name="Hannick L."/>
            <person name="Aslett M.A."/>
            <person name="Shallom J."/>
            <person name="Marcello L."/>
            <person name="Hou L."/>
            <person name="Wickstead B."/>
            <person name="Alsmark U.C."/>
            <person name="Arrowsmith C."/>
            <person name="Atkin R.J."/>
            <person name="Barron A.J."/>
            <person name="Bringaud F."/>
            <person name="Brooks K."/>
            <person name="Carrington M."/>
            <person name="Cherevach I."/>
            <person name="Chillingworth T.J."/>
            <person name="Churcher C."/>
            <person name="Clark L.N."/>
            <person name="Corton C.H."/>
            <person name="Cronin A."/>
            <person name="Davies R.M."/>
            <person name="Doggett J."/>
            <person name="Djikeng A."/>
            <person name="Feldblyum T."/>
            <person name="Field M.C."/>
            <person name="Fraser A."/>
            <person name="Goodhead I."/>
            <person name="Hance Z."/>
            <person name="Harper D."/>
            <person name="Harris B.R."/>
            <person name="Hauser H."/>
            <person name="Hostetler J."/>
            <person name="Ivens A."/>
            <person name="Jagels K."/>
            <person name="Johnson D."/>
            <person name="Johnson J."/>
            <person name="Jones K."/>
            <person name="Kerhornou A.X."/>
            <person name="Koo H."/>
            <person name="Larke N."/>
            <person name="Landfear S."/>
            <person name="Larkin C."/>
            <person name="Leech V."/>
            <person name="Line A."/>
            <person name="Lord A."/>
            <person name="Macleod A."/>
            <person name="Mooney P.J."/>
            <person name="Moule S."/>
            <person name="Martin D.M."/>
            <person name="Morgan G.W."/>
            <person name="Mungall K."/>
            <person name="Norbertczak H."/>
            <person name="Ormond D."/>
            <person name="Pai G."/>
            <person name="Peacock C.S."/>
            <person name="Peterson J."/>
            <person name="Quail M.A."/>
            <person name="Rabbinowitsch E."/>
            <person name="Rajandream M.A."/>
            <person name="Reitter C."/>
            <person name="Salzberg S.L."/>
            <person name="Sanders M."/>
            <person name="Schobel S."/>
            <person name="Sharp S."/>
            <person name="Simmonds M."/>
            <person name="Simpson A.J."/>
            <person name="Tallon L."/>
            <person name="Turner C.M."/>
            <person name="Tait A."/>
            <person name="Tivey A.R."/>
            <person name="Van Aken S."/>
            <person name="Walker D."/>
            <person name="Wanless D."/>
            <person name="Wang S."/>
            <person name="White B."/>
            <person name="White O."/>
            <person name="Whitehead S."/>
            <person name="Woodward J."/>
            <person name="Wortman J."/>
            <person name="Adams M.D."/>
            <person name="Embley T.M."/>
            <person name="Gull K."/>
            <person name="Ullu E."/>
            <person name="Barry J.D."/>
            <person name="Fairlamb A.H."/>
            <person name="Opperdoes F."/>
            <person name="Barrell B.G."/>
            <person name="Donelson J.E."/>
            <person name="Hall N."/>
            <person name="Fraser C.M."/>
            <person name="Melville S.E."/>
            <person name="El-Sayed N.M."/>
        </authorList>
    </citation>
    <scope>NUCLEOTIDE SEQUENCE [LARGE SCALE GENOMIC DNA]</scope>
    <source>
        <strain evidence="14">927/4 GUTat10.1</strain>
    </source>
</reference>
<dbReference type="InterPro" id="IPR019609">
    <property type="entry name" value="Variant_surf_glycoprt_trypan_C"/>
</dbReference>
<feature type="chain" id="PRO_5004238750" evidence="10">
    <location>
        <begin position="20"/>
        <end position="526"/>
    </location>
</feature>
<keyword evidence="14" id="KW-1185">Reference proteome</keyword>
<evidence type="ECO:0000259" key="11">
    <source>
        <dbReference type="Pfam" id="PF10659"/>
    </source>
</evidence>
<evidence type="ECO:0000256" key="1">
    <source>
        <dbReference type="ARBA" id="ARBA00002523"/>
    </source>
</evidence>
<dbReference type="SMR" id="Q4GZE7"/>
<evidence type="ECO:0000256" key="2">
    <source>
        <dbReference type="ARBA" id="ARBA00004609"/>
    </source>
</evidence>
<keyword evidence="6" id="KW-0472">Membrane</keyword>
<feature type="region of interest" description="Disordered" evidence="9">
    <location>
        <begin position="382"/>
        <end position="407"/>
    </location>
</feature>
<dbReference type="Gene3D" id="3.30.1680.30">
    <property type="match status" value="1"/>
</dbReference>
<reference evidence="13 14" key="1">
    <citation type="journal article" date="2003" name="Nucleic Acids Res.">
        <title>The DNA sequence of chromosome I of an African trypanosome: gene content, chromosome organisation, recombination and polymorphism.</title>
        <authorList>
            <person name="Hall N."/>
            <person name="Berriman M."/>
            <person name="Lennard N.J."/>
            <person name="Harris B.R."/>
            <person name="Hertz-Fowler C."/>
            <person name="Bart-Delabesse E.N."/>
            <person name="Gerrare C.S."/>
            <person name="Atkin R.J."/>
            <person name="Barron A.J."/>
            <person name="Bowman S."/>
            <person name="Bray-Allen S.P."/>
            <person name="Bringaud F."/>
            <person name="Clark L.N."/>
            <person name="Corton C.H."/>
            <person name="Cronin A."/>
            <person name="Davies R."/>
            <person name="Doggett J."/>
            <person name="Fraser A."/>
            <person name="Gruter E."/>
            <person name="Hall S."/>
            <person name="Harper A.D."/>
            <person name="Kay M.P."/>
            <person name="Leech V."/>
            <person name="Mayes R."/>
            <person name="Price C."/>
            <person name="Quail M.A."/>
            <person name="Rabbinowitch E."/>
            <person name="Reitter C."/>
            <person name="Rutherford K."/>
            <person name="Sasse J."/>
            <person name="Sharp S."/>
            <person name="Shownkeen R."/>
            <person name="Macleod A."/>
            <person name="Taylor S."/>
            <person name="Tweedie A."/>
            <person name="Turner C.M.R."/>
            <person name="Tait A."/>
            <person name="Gull K."/>
            <person name="Barrell B."/>
            <person name="Melville S.E."/>
        </authorList>
    </citation>
    <scope>NUCLEOTIDE SEQUENCE [LARGE SCALE GENOMIC DNA]</scope>
    <source>
        <strain evidence="13 14">927/4 GUTat10.1</strain>
    </source>
</reference>
<dbReference type="Pfam" id="PF10659">
    <property type="entry name" value="Trypan_glycop_C"/>
    <property type="match status" value="1"/>
</dbReference>
<evidence type="ECO:0000256" key="7">
    <source>
        <dbReference type="ARBA" id="ARBA00023180"/>
    </source>
</evidence>
<dbReference type="Pfam" id="PF13206">
    <property type="entry name" value="VSG_B"/>
    <property type="match status" value="1"/>
</dbReference>
<evidence type="ECO:0000256" key="5">
    <source>
        <dbReference type="ARBA" id="ARBA00022729"/>
    </source>
</evidence>
<evidence type="ECO:0000313" key="14">
    <source>
        <dbReference type="Proteomes" id="UP000008524"/>
    </source>
</evidence>
<keyword evidence="8" id="KW-0449">Lipoprotein</keyword>
<proteinExistence type="predicted"/>
<dbReference type="PaxDb" id="5691-CAJ15942"/>
<dbReference type="GeneID" id="4357137"/>
<feature type="domain" description="Trypanosome variant surface glycoprotein C-terminal" evidence="11">
    <location>
        <begin position="403"/>
        <end position="525"/>
    </location>
</feature>
<evidence type="ECO:0000259" key="12">
    <source>
        <dbReference type="Pfam" id="PF13206"/>
    </source>
</evidence>
<keyword evidence="7" id="KW-0325">Glycoprotein</keyword>
<protein>
    <submittedName>
        <fullName evidence="13">Variant surface glycoprotein (VSG), putative</fullName>
    </submittedName>
</protein>
<dbReference type="GO" id="GO:0020033">
    <property type="term" value="P:antigenic variation"/>
    <property type="evidence" value="ECO:0000304"/>
    <property type="project" value="GeneDB"/>
</dbReference>
<comment type="subcellular location">
    <subcellularLocation>
        <location evidence="2">Cell membrane</location>
        <topology evidence="2">Lipid-anchor</topology>
        <topology evidence="2">GPI-anchor</topology>
    </subcellularLocation>
</comment>
<organism evidence="13 14">
    <name type="scientific">Trypanosoma brucei brucei (strain 927/4 GUTat10.1)</name>
    <dbReference type="NCBI Taxonomy" id="185431"/>
    <lineage>
        <taxon>Eukaryota</taxon>
        <taxon>Discoba</taxon>
        <taxon>Euglenozoa</taxon>
        <taxon>Kinetoplastea</taxon>
        <taxon>Metakinetoplastina</taxon>
        <taxon>Trypanosomatida</taxon>
        <taxon>Trypanosomatidae</taxon>
        <taxon>Trypanosoma</taxon>
    </lineage>
</organism>